<dbReference type="Pfam" id="PF03309">
    <property type="entry name" value="Pan_kinase"/>
    <property type="match status" value="1"/>
</dbReference>
<comment type="subcellular location">
    <subcellularLocation>
        <location evidence="3 16">Cytoplasm</location>
    </subcellularLocation>
</comment>
<evidence type="ECO:0000256" key="15">
    <source>
        <dbReference type="ARBA" id="ARBA00040883"/>
    </source>
</evidence>
<dbReference type="CDD" id="cd24015">
    <property type="entry name" value="ASKHA_NBD_PanK-III"/>
    <property type="match status" value="1"/>
</dbReference>
<keyword evidence="13 16" id="KW-0173">Coenzyme A biosynthesis</keyword>
<keyword evidence="11 16" id="KW-0067">ATP-binding</keyword>
<reference evidence="17" key="2">
    <citation type="submission" date="2021-04" db="EMBL/GenBank/DDBJ databases">
        <authorList>
            <person name="Gilroy R."/>
        </authorList>
    </citation>
    <scope>NUCLEOTIDE SEQUENCE</scope>
    <source>
        <strain evidence="17">CHK199-9574</strain>
    </source>
</reference>
<keyword evidence="7 16" id="KW-0963">Cytoplasm</keyword>
<feature type="binding site" evidence="16">
    <location>
        <position position="129"/>
    </location>
    <ligand>
        <name>K(+)</name>
        <dbReference type="ChEBI" id="CHEBI:29103"/>
    </ligand>
</feature>
<gene>
    <name evidence="16" type="primary">coaX</name>
    <name evidence="17" type="ORF">H9728_05660</name>
</gene>
<dbReference type="HAMAP" id="MF_01274">
    <property type="entry name" value="Pantothen_kinase_3"/>
    <property type="match status" value="1"/>
</dbReference>
<reference evidence="17" key="1">
    <citation type="journal article" date="2021" name="PeerJ">
        <title>Extensive microbial diversity within the chicken gut microbiome revealed by metagenomics and culture.</title>
        <authorList>
            <person name="Gilroy R."/>
            <person name="Ravi A."/>
            <person name="Getino M."/>
            <person name="Pursley I."/>
            <person name="Horton D.L."/>
            <person name="Alikhan N.F."/>
            <person name="Baker D."/>
            <person name="Gharbi K."/>
            <person name="Hall N."/>
            <person name="Watson M."/>
            <person name="Adriaenssens E.M."/>
            <person name="Foster-Nyarko E."/>
            <person name="Jarju S."/>
            <person name="Secka A."/>
            <person name="Antonio M."/>
            <person name="Oren A."/>
            <person name="Chaudhuri R.R."/>
            <person name="La Ragione R."/>
            <person name="Hildebrand F."/>
            <person name="Pallen M.J."/>
        </authorList>
    </citation>
    <scope>NUCLEOTIDE SEQUENCE</scope>
    <source>
        <strain evidence="17">CHK199-9574</strain>
    </source>
</reference>
<evidence type="ECO:0000256" key="1">
    <source>
        <dbReference type="ARBA" id="ARBA00001206"/>
    </source>
</evidence>
<dbReference type="Gene3D" id="3.30.420.40">
    <property type="match status" value="2"/>
</dbReference>
<proteinExistence type="inferred from homology"/>
<feature type="binding site" evidence="16">
    <location>
        <begin position="6"/>
        <end position="13"/>
    </location>
    <ligand>
        <name>ATP</name>
        <dbReference type="ChEBI" id="CHEBI:30616"/>
    </ligand>
</feature>
<dbReference type="EMBL" id="DXCO01000037">
    <property type="protein sequence ID" value="HIY78512.1"/>
    <property type="molecule type" value="Genomic_DNA"/>
</dbReference>
<protein>
    <recommendedName>
        <fullName evidence="15 16">Type III pantothenate kinase</fullName>
        <ecNumber evidence="6 16">2.7.1.33</ecNumber>
    </recommendedName>
    <alternativeName>
        <fullName evidence="16">PanK-III</fullName>
    </alternativeName>
    <alternativeName>
        <fullName evidence="16">Pantothenic acid kinase</fullName>
    </alternativeName>
</protein>
<evidence type="ECO:0000256" key="12">
    <source>
        <dbReference type="ARBA" id="ARBA00022958"/>
    </source>
</evidence>
<evidence type="ECO:0000313" key="18">
    <source>
        <dbReference type="Proteomes" id="UP000824135"/>
    </source>
</evidence>
<dbReference type="GO" id="GO:0046872">
    <property type="term" value="F:metal ion binding"/>
    <property type="evidence" value="ECO:0007669"/>
    <property type="project" value="UniProtKB-KW"/>
</dbReference>
<dbReference type="InterPro" id="IPR043129">
    <property type="entry name" value="ATPase_NBD"/>
</dbReference>
<evidence type="ECO:0000256" key="3">
    <source>
        <dbReference type="ARBA" id="ARBA00004496"/>
    </source>
</evidence>
<dbReference type="Proteomes" id="UP000824135">
    <property type="component" value="Unassembled WGS sequence"/>
</dbReference>
<feature type="binding site" evidence="16">
    <location>
        <begin position="107"/>
        <end position="110"/>
    </location>
    <ligand>
        <name>substrate</name>
    </ligand>
</feature>
<dbReference type="PANTHER" id="PTHR34265:SF1">
    <property type="entry name" value="TYPE III PANTOTHENATE KINASE"/>
    <property type="match status" value="1"/>
</dbReference>
<evidence type="ECO:0000256" key="13">
    <source>
        <dbReference type="ARBA" id="ARBA00022993"/>
    </source>
</evidence>
<keyword evidence="16" id="KW-0479">Metal-binding</keyword>
<organism evidence="17 18">
    <name type="scientific">Candidatus Borkfalkia excrementavium</name>
    <dbReference type="NCBI Taxonomy" id="2838505"/>
    <lineage>
        <taxon>Bacteria</taxon>
        <taxon>Bacillati</taxon>
        <taxon>Bacillota</taxon>
        <taxon>Clostridia</taxon>
        <taxon>Christensenellales</taxon>
        <taxon>Christensenellaceae</taxon>
        <taxon>Candidatus Borkfalkia</taxon>
    </lineage>
</organism>
<evidence type="ECO:0000256" key="2">
    <source>
        <dbReference type="ARBA" id="ARBA00001958"/>
    </source>
</evidence>
<dbReference type="NCBIfam" id="NF009848">
    <property type="entry name" value="PRK13318.1-6"/>
    <property type="match status" value="1"/>
</dbReference>
<comment type="caution">
    <text evidence="16">Lacks conserved residue(s) required for the propagation of feature annotation.</text>
</comment>
<feature type="binding site" evidence="16">
    <location>
        <position position="184"/>
    </location>
    <ligand>
        <name>substrate</name>
    </ligand>
</feature>
<dbReference type="NCBIfam" id="TIGR00671">
    <property type="entry name" value="baf"/>
    <property type="match status" value="1"/>
</dbReference>
<evidence type="ECO:0000256" key="9">
    <source>
        <dbReference type="ARBA" id="ARBA00022741"/>
    </source>
</evidence>
<comment type="function">
    <text evidence="16">Catalyzes the phosphorylation of pantothenate (Pan), the first step in CoA biosynthesis.</text>
</comment>
<sequence>MILCIDVGNTNIKYGVFEGDRLIVSFRVATDLKRTSDQYGTALIDMFAVKGIKPGDIAGAIVSSVVPPLNYTITHMCTGYLGVEPLVVGAGLKTGHNLRVDDAREVGADRIVNDVAAIKKYGAPLIVIDFGTATTFNVINENKEFIGGAVAPGMRGSMDSLVSGTAKLPRVEIETPKSVIGKNTTTNLQAGLVFGFAGLVDYIVRRTKKEMKRPDMKVVATGGFSEIIAKEVACIDYVDKLLTLNGLKILYDLNRSEDKK</sequence>
<feature type="binding site" evidence="16">
    <location>
        <position position="132"/>
    </location>
    <ligand>
        <name>ATP</name>
        <dbReference type="ChEBI" id="CHEBI:30616"/>
    </ligand>
</feature>
<evidence type="ECO:0000256" key="16">
    <source>
        <dbReference type="HAMAP-Rule" id="MF_01274"/>
    </source>
</evidence>
<accession>A0A9D2CGV4</accession>
<keyword evidence="12 16" id="KW-0630">Potassium</keyword>
<keyword evidence="9 16" id="KW-0547">Nucleotide-binding</keyword>
<evidence type="ECO:0000256" key="5">
    <source>
        <dbReference type="ARBA" id="ARBA00011738"/>
    </source>
</evidence>
<dbReference type="SUPFAM" id="SSF53067">
    <property type="entry name" value="Actin-like ATPase domain"/>
    <property type="match status" value="2"/>
</dbReference>
<comment type="catalytic activity">
    <reaction evidence="1 16">
        <text>(R)-pantothenate + ATP = (R)-4'-phosphopantothenate + ADP + H(+)</text>
        <dbReference type="Rhea" id="RHEA:16373"/>
        <dbReference type="ChEBI" id="CHEBI:10986"/>
        <dbReference type="ChEBI" id="CHEBI:15378"/>
        <dbReference type="ChEBI" id="CHEBI:29032"/>
        <dbReference type="ChEBI" id="CHEBI:30616"/>
        <dbReference type="ChEBI" id="CHEBI:456216"/>
        <dbReference type="EC" id="2.7.1.33"/>
    </reaction>
</comment>
<comment type="pathway">
    <text evidence="4 16">Cofactor biosynthesis; coenzyme A biosynthesis; CoA from (R)-pantothenate: step 1/5.</text>
</comment>
<comment type="caution">
    <text evidence="17">The sequence shown here is derived from an EMBL/GenBank/DDBJ whole genome shotgun (WGS) entry which is preliminary data.</text>
</comment>
<dbReference type="GO" id="GO:0005524">
    <property type="term" value="F:ATP binding"/>
    <property type="evidence" value="ECO:0007669"/>
    <property type="project" value="UniProtKB-UniRule"/>
</dbReference>
<evidence type="ECO:0000256" key="4">
    <source>
        <dbReference type="ARBA" id="ARBA00005225"/>
    </source>
</evidence>
<dbReference type="PANTHER" id="PTHR34265">
    <property type="entry name" value="TYPE III PANTOTHENATE KINASE"/>
    <property type="match status" value="1"/>
</dbReference>
<dbReference type="GO" id="GO:0004594">
    <property type="term" value="F:pantothenate kinase activity"/>
    <property type="evidence" value="ECO:0007669"/>
    <property type="project" value="UniProtKB-UniRule"/>
</dbReference>
<dbReference type="InterPro" id="IPR004619">
    <property type="entry name" value="Type_III_PanK"/>
</dbReference>
<evidence type="ECO:0000313" key="17">
    <source>
        <dbReference type="EMBL" id="HIY78512.1"/>
    </source>
</evidence>
<comment type="cofactor">
    <cofactor evidence="2">
        <name>K(+)</name>
        <dbReference type="ChEBI" id="CHEBI:29103"/>
    </cofactor>
</comment>
<dbReference type="NCBIfam" id="NF009855">
    <property type="entry name" value="PRK13321.1"/>
    <property type="match status" value="1"/>
</dbReference>
<name>A0A9D2CGV4_9FIRM</name>
<comment type="subunit">
    <text evidence="5 16">Homodimer.</text>
</comment>
<comment type="similarity">
    <text evidence="14 16">Belongs to the type III pantothenate kinase family.</text>
</comment>
<evidence type="ECO:0000256" key="6">
    <source>
        <dbReference type="ARBA" id="ARBA00012102"/>
    </source>
</evidence>
<keyword evidence="10 16" id="KW-0418">Kinase</keyword>
<dbReference type="AlphaFoldDB" id="A0A9D2CGV4"/>
<dbReference type="GO" id="GO:0015937">
    <property type="term" value="P:coenzyme A biosynthetic process"/>
    <property type="evidence" value="ECO:0007669"/>
    <property type="project" value="UniProtKB-UniRule"/>
</dbReference>
<dbReference type="EC" id="2.7.1.33" evidence="6 16"/>
<evidence type="ECO:0000256" key="11">
    <source>
        <dbReference type="ARBA" id="ARBA00022840"/>
    </source>
</evidence>
<evidence type="ECO:0000256" key="14">
    <source>
        <dbReference type="ARBA" id="ARBA00038036"/>
    </source>
</evidence>
<evidence type="ECO:0000256" key="7">
    <source>
        <dbReference type="ARBA" id="ARBA00022490"/>
    </source>
</evidence>
<evidence type="ECO:0000256" key="8">
    <source>
        <dbReference type="ARBA" id="ARBA00022679"/>
    </source>
</evidence>
<comment type="cofactor">
    <cofactor evidence="16">
        <name>NH4(+)</name>
        <dbReference type="ChEBI" id="CHEBI:28938"/>
    </cofactor>
    <cofactor evidence="16">
        <name>K(+)</name>
        <dbReference type="ChEBI" id="CHEBI:29103"/>
    </cofactor>
    <text evidence="16">A monovalent cation. Ammonium or potassium.</text>
</comment>
<keyword evidence="8 16" id="KW-0808">Transferase</keyword>
<evidence type="ECO:0000256" key="10">
    <source>
        <dbReference type="ARBA" id="ARBA00022777"/>
    </source>
</evidence>
<dbReference type="GO" id="GO:0005737">
    <property type="term" value="C:cytoplasm"/>
    <property type="evidence" value="ECO:0007669"/>
    <property type="project" value="UniProtKB-SubCell"/>
</dbReference>
<feature type="active site" description="Proton acceptor" evidence="16">
    <location>
        <position position="109"/>
    </location>
</feature>